<dbReference type="Gene3D" id="2.60.40.150">
    <property type="entry name" value="C2 domain"/>
    <property type="match status" value="1"/>
</dbReference>
<dbReference type="AlphaFoldDB" id="A0ABD1T919"/>
<evidence type="ECO:0000313" key="2">
    <source>
        <dbReference type="Proteomes" id="UP001604277"/>
    </source>
</evidence>
<dbReference type="InterPro" id="IPR035892">
    <property type="entry name" value="C2_domain_sf"/>
</dbReference>
<reference evidence="2" key="1">
    <citation type="submission" date="2024-07" db="EMBL/GenBank/DDBJ databases">
        <title>Two chromosome-level genome assemblies of Korean endemic species Abeliophyllum distichum and Forsythia ovata (Oleaceae).</title>
        <authorList>
            <person name="Jang H."/>
        </authorList>
    </citation>
    <scope>NUCLEOTIDE SEQUENCE [LARGE SCALE GENOMIC DNA]</scope>
</reference>
<dbReference type="PANTHER" id="PTHR24075">
    <property type="entry name" value="SEC63 DOMAIN-CONTAINING"/>
    <property type="match status" value="1"/>
</dbReference>
<sequence length="178" mass="19556">MQAVPLSARKAAGGSSEGYGPFLQLPHFTESVVKKISRKKVRTLQDLLDMKPQEREELLTQVAGFSANESQDVETVIEMMPSISIDITCETEGEEGIQEGDIVTMHAWITLHRGNGLIGALPHAPYFPLEKEENFWLLLADSLSNDVWISQKVNFVDEATAIIAASKAIQELKEGSGC</sequence>
<dbReference type="SUPFAM" id="SSF158702">
    <property type="entry name" value="Sec63 N-terminal domain-like"/>
    <property type="match status" value="1"/>
</dbReference>
<name>A0ABD1T919_9LAMI</name>
<comment type="caution">
    <text evidence="1">The sequence shown here is derived from an EMBL/GenBank/DDBJ whole genome shotgun (WGS) entry which is preliminary data.</text>
</comment>
<dbReference type="SUPFAM" id="SSF81296">
    <property type="entry name" value="E set domains"/>
    <property type="match status" value="1"/>
</dbReference>
<organism evidence="1 2">
    <name type="scientific">Forsythia ovata</name>
    <dbReference type="NCBI Taxonomy" id="205694"/>
    <lineage>
        <taxon>Eukaryota</taxon>
        <taxon>Viridiplantae</taxon>
        <taxon>Streptophyta</taxon>
        <taxon>Embryophyta</taxon>
        <taxon>Tracheophyta</taxon>
        <taxon>Spermatophyta</taxon>
        <taxon>Magnoliopsida</taxon>
        <taxon>eudicotyledons</taxon>
        <taxon>Gunneridae</taxon>
        <taxon>Pentapetalae</taxon>
        <taxon>asterids</taxon>
        <taxon>lamiids</taxon>
        <taxon>Lamiales</taxon>
        <taxon>Oleaceae</taxon>
        <taxon>Forsythieae</taxon>
        <taxon>Forsythia</taxon>
    </lineage>
</organism>
<keyword evidence="2" id="KW-1185">Reference proteome</keyword>
<accession>A0ABD1T919</accession>
<dbReference type="Proteomes" id="UP001604277">
    <property type="component" value="Unassembled WGS sequence"/>
</dbReference>
<dbReference type="InterPro" id="IPR014756">
    <property type="entry name" value="Ig_E-set"/>
</dbReference>
<dbReference type="Gene3D" id="1.10.150.20">
    <property type="entry name" value="5' to 3' exonuclease, C-terminal subdomain"/>
    <property type="match status" value="1"/>
</dbReference>
<proteinExistence type="predicted"/>
<dbReference type="EMBL" id="JBFOLJ010000009">
    <property type="protein sequence ID" value="KAL2509222.1"/>
    <property type="molecule type" value="Genomic_DNA"/>
</dbReference>
<dbReference type="PANTHER" id="PTHR24075:SF0">
    <property type="entry name" value="TRANSLOCATION PROTEIN SEC63 HOMOLOG"/>
    <property type="match status" value="1"/>
</dbReference>
<evidence type="ECO:0000313" key="1">
    <source>
        <dbReference type="EMBL" id="KAL2509222.1"/>
    </source>
</evidence>
<gene>
    <name evidence="1" type="ORF">Fot_32869</name>
</gene>
<protein>
    <submittedName>
        <fullName evidence="1">DnaJ protein ERDJ2A</fullName>
    </submittedName>
</protein>